<name>A0A843W8G4_COLES</name>
<evidence type="ECO:0000313" key="2">
    <source>
        <dbReference type="Proteomes" id="UP000652761"/>
    </source>
</evidence>
<dbReference type="AlphaFoldDB" id="A0A843W8G4"/>
<accession>A0A843W8G4</accession>
<sequence>MPRKIRLAKFKVQVLQLAGVVWKSSWWLESKRSSIPSSSSSPFRLLQPVQTVLLESTKVFCIFGLTLNYVQAGGRDSRAWYRVAQERRDPMKGVLAPRCDLGVDQSTPRVGLRTAWESAPL</sequence>
<dbReference type="EMBL" id="NMUH01002342">
    <property type="protein sequence ID" value="MQL99389.1"/>
    <property type="molecule type" value="Genomic_DNA"/>
</dbReference>
<keyword evidence="2" id="KW-1185">Reference proteome</keyword>
<gene>
    <name evidence="1" type="ORF">Taro_032109</name>
</gene>
<proteinExistence type="predicted"/>
<reference evidence="1" key="1">
    <citation type="submission" date="2017-07" db="EMBL/GenBank/DDBJ databases">
        <title>Taro Niue Genome Assembly and Annotation.</title>
        <authorList>
            <person name="Atibalentja N."/>
            <person name="Keating K."/>
            <person name="Fields C.J."/>
        </authorList>
    </citation>
    <scope>NUCLEOTIDE SEQUENCE</scope>
    <source>
        <strain evidence="1">Niue_2</strain>
        <tissue evidence="1">Leaf</tissue>
    </source>
</reference>
<organism evidence="1 2">
    <name type="scientific">Colocasia esculenta</name>
    <name type="common">Wild taro</name>
    <name type="synonym">Arum esculentum</name>
    <dbReference type="NCBI Taxonomy" id="4460"/>
    <lineage>
        <taxon>Eukaryota</taxon>
        <taxon>Viridiplantae</taxon>
        <taxon>Streptophyta</taxon>
        <taxon>Embryophyta</taxon>
        <taxon>Tracheophyta</taxon>
        <taxon>Spermatophyta</taxon>
        <taxon>Magnoliopsida</taxon>
        <taxon>Liliopsida</taxon>
        <taxon>Araceae</taxon>
        <taxon>Aroideae</taxon>
        <taxon>Colocasieae</taxon>
        <taxon>Colocasia</taxon>
    </lineage>
</organism>
<protein>
    <submittedName>
        <fullName evidence="1">Uncharacterized protein</fullName>
    </submittedName>
</protein>
<evidence type="ECO:0000313" key="1">
    <source>
        <dbReference type="EMBL" id="MQL99389.1"/>
    </source>
</evidence>
<dbReference type="Proteomes" id="UP000652761">
    <property type="component" value="Unassembled WGS sequence"/>
</dbReference>
<comment type="caution">
    <text evidence="1">The sequence shown here is derived from an EMBL/GenBank/DDBJ whole genome shotgun (WGS) entry which is preliminary data.</text>
</comment>